<feature type="transmembrane region" description="Helical" evidence="1">
    <location>
        <begin position="32"/>
        <end position="52"/>
    </location>
</feature>
<dbReference type="AlphaFoldDB" id="A0AAN8ATB7"/>
<dbReference type="EMBL" id="JAUZQC010000009">
    <property type="protein sequence ID" value="KAK5866333.1"/>
    <property type="molecule type" value="Genomic_DNA"/>
</dbReference>
<keyword evidence="3" id="KW-1185">Reference proteome</keyword>
<keyword evidence="1" id="KW-0812">Transmembrane</keyword>
<keyword evidence="1" id="KW-0472">Membrane</keyword>
<accession>A0AAN8ATB7</accession>
<dbReference type="Proteomes" id="UP001346869">
    <property type="component" value="Unassembled WGS sequence"/>
</dbReference>
<gene>
    <name evidence="2" type="ORF">PBY51_020533</name>
</gene>
<evidence type="ECO:0000256" key="1">
    <source>
        <dbReference type="SAM" id="Phobius"/>
    </source>
</evidence>
<comment type="caution">
    <text evidence="2">The sequence shown here is derived from an EMBL/GenBank/DDBJ whole genome shotgun (WGS) entry which is preliminary data.</text>
</comment>
<protein>
    <submittedName>
        <fullName evidence="2">Uncharacterized protein</fullName>
    </submittedName>
</protein>
<evidence type="ECO:0000313" key="3">
    <source>
        <dbReference type="Proteomes" id="UP001346869"/>
    </source>
</evidence>
<proteinExistence type="predicted"/>
<reference evidence="2 3" key="2">
    <citation type="journal article" date="2023" name="Mol. Biol. Evol.">
        <title>Genomics of Secondarily Temperate Adaptation in the Only Non-Antarctic Icefish.</title>
        <authorList>
            <person name="Rivera-Colon A.G."/>
            <person name="Rayamajhi N."/>
            <person name="Minhas B.F."/>
            <person name="Madrigal G."/>
            <person name="Bilyk K.T."/>
            <person name="Yoon V."/>
            <person name="Hune M."/>
            <person name="Gregory S."/>
            <person name="Cheng C.H.C."/>
            <person name="Catchen J.M."/>
        </authorList>
    </citation>
    <scope>NUCLEOTIDE SEQUENCE [LARGE SCALE GENOMIC DNA]</scope>
    <source>
        <strain evidence="2">JMC-PN-2008</strain>
    </source>
</reference>
<organism evidence="2 3">
    <name type="scientific">Eleginops maclovinus</name>
    <name type="common">Patagonian blennie</name>
    <name type="synonym">Eleginus maclovinus</name>
    <dbReference type="NCBI Taxonomy" id="56733"/>
    <lineage>
        <taxon>Eukaryota</taxon>
        <taxon>Metazoa</taxon>
        <taxon>Chordata</taxon>
        <taxon>Craniata</taxon>
        <taxon>Vertebrata</taxon>
        <taxon>Euteleostomi</taxon>
        <taxon>Actinopterygii</taxon>
        <taxon>Neopterygii</taxon>
        <taxon>Teleostei</taxon>
        <taxon>Neoteleostei</taxon>
        <taxon>Acanthomorphata</taxon>
        <taxon>Eupercaria</taxon>
        <taxon>Perciformes</taxon>
        <taxon>Notothenioidei</taxon>
        <taxon>Eleginopidae</taxon>
        <taxon>Eleginops</taxon>
    </lineage>
</organism>
<sequence length="82" mass="9008">MEVPTGDTCCGGGVAAVNGVAWLLRPGWGMALLMRHFPLMPTWGILSLLWILQRPQLSRISIGRSMENAPVHKHLVAVSYQL</sequence>
<name>A0AAN8ATB7_ELEMC</name>
<keyword evidence="1" id="KW-1133">Transmembrane helix</keyword>
<reference evidence="2 3" key="1">
    <citation type="journal article" date="2023" name="Genes (Basel)">
        <title>Chromosome-Level Genome Assembly and Circadian Gene Repertoire of the Patagonia Blennie Eleginops maclovinus-The Closest Ancestral Proxy of Antarctic Cryonotothenioids.</title>
        <authorList>
            <person name="Cheng C.C."/>
            <person name="Rivera-Colon A.G."/>
            <person name="Minhas B.F."/>
            <person name="Wilson L."/>
            <person name="Rayamajhi N."/>
            <person name="Vargas-Chacoff L."/>
            <person name="Catchen J.M."/>
        </authorList>
    </citation>
    <scope>NUCLEOTIDE SEQUENCE [LARGE SCALE GENOMIC DNA]</scope>
    <source>
        <strain evidence="2">JMC-PN-2008</strain>
    </source>
</reference>
<evidence type="ECO:0000313" key="2">
    <source>
        <dbReference type="EMBL" id="KAK5866333.1"/>
    </source>
</evidence>